<proteinExistence type="predicted"/>
<dbReference type="KEGG" id="str:Sterm_1838"/>
<protein>
    <submittedName>
        <fullName evidence="1">Uncharacterized protein</fullName>
    </submittedName>
</protein>
<dbReference type="Proteomes" id="UP000000845">
    <property type="component" value="Chromosome"/>
</dbReference>
<gene>
    <name evidence="1" type="ordered locus">Sterm_1838</name>
</gene>
<keyword evidence="2" id="KW-1185">Reference proteome</keyword>
<reference evidence="2" key="1">
    <citation type="submission" date="2009-09" db="EMBL/GenBank/DDBJ databases">
        <title>The complete chromosome of Sebaldella termitidis ATCC 33386.</title>
        <authorList>
            <consortium name="US DOE Joint Genome Institute (JGI-PGF)"/>
            <person name="Lucas S."/>
            <person name="Copeland A."/>
            <person name="Lapidus A."/>
            <person name="Glavina del Rio T."/>
            <person name="Dalin E."/>
            <person name="Tice H."/>
            <person name="Bruce D."/>
            <person name="Goodwin L."/>
            <person name="Pitluck S."/>
            <person name="Kyrpides N."/>
            <person name="Mavromatis K."/>
            <person name="Ivanova N."/>
            <person name="Mikhailova N."/>
            <person name="Sims D."/>
            <person name="Meincke L."/>
            <person name="Brettin T."/>
            <person name="Detter J.C."/>
            <person name="Han C."/>
            <person name="Larimer F."/>
            <person name="Land M."/>
            <person name="Hauser L."/>
            <person name="Markowitz V."/>
            <person name="Cheng J.F."/>
            <person name="Hugenholtz P."/>
            <person name="Woyke T."/>
            <person name="Wu D."/>
            <person name="Eisen J.A."/>
        </authorList>
    </citation>
    <scope>NUCLEOTIDE SEQUENCE [LARGE SCALE GENOMIC DNA]</scope>
    <source>
        <strain evidence="2">ATCC 33386 / NCTC 11300</strain>
    </source>
</reference>
<organism evidence="1 2">
    <name type="scientific">Sebaldella termitidis (strain ATCC 33386 / NCTC 11300)</name>
    <dbReference type="NCBI Taxonomy" id="526218"/>
    <lineage>
        <taxon>Bacteria</taxon>
        <taxon>Fusobacteriati</taxon>
        <taxon>Fusobacteriota</taxon>
        <taxon>Fusobacteriia</taxon>
        <taxon>Fusobacteriales</taxon>
        <taxon>Leptotrichiaceae</taxon>
        <taxon>Sebaldella</taxon>
    </lineage>
</organism>
<name>D1AJ08_SEBTE</name>
<evidence type="ECO:0000313" key="2">
    <source>
        <dbReference type="Proteomes" id="UP000000845"/>
    </source>
</evidence>
<dbReference type="STRING" id="526218.Sterm_1838"/>
<reference evidence="1 2" key="2">
    <citation type="journal article" date="2010" name="Stand. Genomic Sci.">
        <title>Complete genome sequence of Sebaldella termitidis type strain (NCTC 11300).</title>
        <authorList>
            <person name="Harmon-Smith M."/>
            <person name="Celia L."/>
            <person name="Chertkov O."/>
            <person name="Lapidus A."/>
            <person name="Copeland A."/>
            <person name="Glavina Del Rio T."/>
            <person name="Nolan M."/>
            <person name="Lucas S."/>
            <person name="Tice H."/>
            <person name="Cheng J.F."/>
            <person name="Han C."/>
            <person name="Detter J.C."/>
            <person name="Bruce D."/>
            <person name="Goodwin L."/>
            <person name="Pitluck S."/>
            <person name="Pati A."/>
            <person name="Liolios K."/>
            <person name="Ivanova N."/>
            <person name="Mavromatis K."/>
            <person name="Mikhailova N."/>
            <person name="Chen A."/>
            <person name="Palaniappan K."/>
            <person name="Land M."/>
            <person name="Hauser L."/>
            <person name="Chang Y.J."/>
            <person name="Jeffries C.D."/>
            <person name="Brettin T."/>
            <person name="Goker M."/>
            <person name="Beck B."/>
            <person name="Bristow J."/>
            <person name="Eisen J.A."/>
            <person name="Markowitz V."/>
            <person name="Hugenholtz P."/>
            <person name="Kyrpides N.C."/>
            <person name="Klenk H.P."/>
            <person name="Chen F."/>
        </authorList>
    </citation>
    <scope>NUCLEOTIDE SEQUENCE [LARGE SCALE GENOMIC DNA]</scope>
    <source>
        <strain evidence="2">ATCC 33386 / NCTC 11300</strain>
    </source>
</reference>
<sequence>MDINKNISVDERYILDMNTGVCHDLDNFEIECGIERLSKDCIFSSDNLYAEVKRHPTYKKKCKYCMNPKI</sequence>
<evidence type="ECO:0000313" key="1">
    <source>
        <dbReference type="EMBL" id="ACZ08696.1"/>
    </source>
</evidence>
<dbReference type="RefSeq" id="WP_012861290.1">
    <property type="nucleotide sequence ID" value="NC_013517.1"/>
</dbReference>
<accession>D1AJ08</accession>
<dbReference type="AlphaFoldDB" id="D1AJ08"/>
<dbReference type="HOGENOM" id="CLU_2791591_0_0_0"/>
<dbReference type="EMBL" id="CP001739">
    <property type="protein sequence ID" value="ACZ08696.1"/>
    <property type="molecule type" value="Genomic_DNA"/>
</dbReference>